<organism evidence="3 4">
    <name type="scientific">Nonomuraea spiralis</name>
    <dbReference type="NCBI Taxonomy" id="46182"/>
    <lineage>
        <taxon>Bacteria</taxon>
        <taxon>Bacillati</taxon>
        <taxon>Actinomycetota</taxon>
        <taxon>Actinomycetes</taxon>
        <taxon>Streptosporangiales</taxon>
        <taxon>Streptosporangiaceae</taxon>
        <taxon>Nonomuraea</taxon>
    </lineage>
</organism>
<dbReference type="RefSeq" id="WP_189648834.1">
    <property type="nucleotide sequence ID" value="NZ_BMRC01000008.1"/>
</dbReference>
<name>A0ABV5IJS0_9ACTN</name>
<keyword evidence="2" id="KW-0812">Transmembrane</keyword>
<proteinExistence type="predicted"/>
<feature type="transmembrane region" description="Helical" evidence="2">
    <location>
        <begin position="20"/>
        <end position="41"/>
    </location>
</feature>
<comment type="caution">
    <text evidence="3">The sequence shown here is derived from an EMBL/GenBank/DDBJ whole genome shotgun (WGS) entry which is preliminary data.</text>
</comment>
<reference evidence="3 4" key="1">
    <citation type="submission" date="2024-09" db="EMBL/GenBank/DDBJ databases">
        <authorList>
            <person name="Sun Q."/>
            <person name="Mori K."/>
        </authorList>
    </citation>
    <scope>NUCLEOTIDE SEQUENCE [LARGE SCALE GENOMIC DNA]</scope>
    <source>
        <strain evidence="3 4">CCM 3426</strain>
    </source>
</reference>
<sequence>MVDRPEKPEPTGDGRLAAVTVPAVIVVPAVAGVAVGVWWSLRANAEEVRRVQAANLREMSVVIAGRPYRGQGRLALRRGDRRRGCSVSAPRESGSCPEVTAHPWLRES</sequence>
<keyword evidence="2" id="KW-0472">Membrane</keyword>
<evidence type="ECO:0000256" key="2">
    <source>
        <dbReference type="SAM" id="Phobius"/>
    </source>
</evidence>
<evidence type="ECO:0000313" key="3">
    <source>
        <dbReference type="EMBL" id="MFB9203984.1"/>
    </source>
</evidence>
<dbReference type="Proteomes" id="UP001589647">
    <property type="component" value="Unassembled WGS sequence"/>
</dbReference>
<gene>
    <name evidence="3" type="ORF">ACFFV7_22520</name>
</gene>
<keyword evidence="4" id="KW-1185">Reference proteome</keyword>
<dbReference type="EMBL" id="JBHMEI010000016">
    <property type="protein sequence ID" value="MFB9203984.1"/>
    <property type="molecule type" value="Genomic_DNA"/>
</dbReference>
<accession>A0ABV5IJS0</accession>
<keyword evidence="2" id="KW-1133">Transmembrane helix</keyword>
<protein>
    <submittedName>
        <fullName evidence="3">Uncharacterized protein</fullName>
    </submittedName>
</protein>
<evidence type="ECO:0000256" key="1">
    <source>
        <dbReference type="SAM" id="MobiDB-lite"/>
    </source>
</evidence>
<feature type="region of interest" description="Disordered" evidence="1">
    <location>
        <begin position="84"/>
        <end position="108"/>
    </location>
</feature>
<evidence type="ECO:0000313" key="4">
    <source>
        <dbReference type="Proteomes" id="UP001589647"/>
    </source>
</evidence>